<dbReference type="WBParaSite" id="ACAC_0000076201-mRNA-1">
    <property type="protein sequence ID" value="ACAC_0000076201-mRNA-1"/>
    <property type="gene ID" value="ACAC_0000076201"/>
</dbReference>
<evidence type="ECO:0000313" key="2">
    <source>
        <dbReference type="Proteomes" id="UP000035642"/>
    </source>
</evidence>
<feature type="chain" id="PRO_5005326540" evidence="1">
    <location>
        <begin position="23"/>
        <end position="126"/>
    </location>
</feature>
<reference evidence="2" key="1">
    <citation type="submission" date="2012-09" db="EMBL/GenBank/DDBJ databases">
        <authorList>
            <person name="Martin A.A."/>
        </authorList>
    </citation>
    <scope>NUCLEOTIDE SEQUENCE</scope>
</reference>
<name>A0A0K0CU96_ANGCA</name>
<dbReference type="AlphaFoldDB" id="A0A0K0CU96"/>
<reference evidence="3" key="2">
    <citation type="submission" date="2017-02" db="UniProtKB">
        <authorList>
            <consortium name="WormBaseParasite"/>
        </authorList>
    </citation>
    <scope>IDENTIFICATION</scope>
</reference>
<keyword evidence="1" id="KW-0732">Signal</keyword>
<feature type="signal peptide" evidence="1">
    <location>
        <begin position="1"/>
        <end position="22"/>
    </location>
</feature>
<organism evidence="2 3">
    <name type="scientific">Angiostrongylus cantonensis</name>
    <name type="common">Rat lungworm</name>
    <dbReference type="NCBI Taxonomy" id="6313"/>
    <lineage>
        <taxon>Eukaryota</taxon>
        <taxon>Metazoa</taxon>
        <taxon>Ecdysozoa</taxon>
        <taxon>Nematoda</taxon>
        <taxon>Chromadorea</taxon>
        <taxon>Rhabditida</taxon>
        <taxon>Rhabditina</taxon>
        <taxon>Rhabditomorpha</taxon>
        <taxon>Strongyloidea</taxon>
        <taxon>Metastrongylidae</taxon>
        <taxon>Angiostrongylus</taxon>
    </lineage>
</organism>
<proteinExistence type="predicted"/>
<dbReference type="STRING" id="6313.A0A0K0CU96"/>
<evidence type="ECO:0000313" key="3">
    <source>
        <dbReference type="WBParaSite" id="ACAC_0000076201-mRNA-1"/>
    </source>
</evidence>
<dbReference type="Proteomes" id="UP000035642">
    <property type="component" value="Unassembled WGS sequence"/>
</dbReference>
<sequence length="126" mass="14702">MSYYYASLFSFSYALFLHTLSCFQVLHVLPFDDDNSNITTTSSVDHEHYPITYYLAEYSWEQTVCNCSAPEYPYLEERRPTPPLHHLDDISQRRVALWRHRIAAIPAPLAQFDKETNIMAIVHTSV</sequence>
<accession>A0A0K0CU96</accession>
<keyword evidence="2" id="KW-1185">Reference proteome</keyword>
<protein>
    <submittedName>
        <fullName evidence="3">Secreted protein</fullName>
    </submittedName>
</protein>
<evidence type="ECO:0000256" key="1">
    <source>
        <dbReference type="SAM" id="SignalP"/>
    </source>
</evidence>